<sequence>MREEQDVTISGEEAVDILWELEYLLISLRNIGLHYYMREEVAAKDERGYRVETARFICDSQMISRLEKIKGKLSDRFEACCGREELDLLRKKLKRKRFWKAE</sequence>
<proteinExistence type="predicted"/>
<gene>
    <name evidence="1" type="ORF">EJA05_02870</name>
</gene>
<organism evidence="1 2">
    <name type="scientific">Pseudomonas entomophila</name>
    <dbReference type="NCBI Taxonomy" id="312306"/>
    <lineage>
        <taxon>Bacteria</taxon>
        <taxon>Pseudomonadati</taxon>
        <taxon>Pseudomonadota</taxon>
        <taxon>Gammaproteobacteria</taxon>
        <taxon>Pseudomonadales</taxon>
        <taxon>Pseudomonadaceae</taxon>
        <taxon>Pseudomonas</taxon>
    </lineage>
</organism>
<reference evidence="1 2" key="1">
    <citation type="submission" date="2018-12" db="EMBL/GenBank/DDBJ databases">
        <authorList>
            <person name="Li S."/>
            <person name="Yang R."/>
            <person name="Chen G."/>
            <person name="Zou L."/>
            <person name="Zhang C."/>
            <person name="Chen Y."/>
            <person name="Liu Z."/>
            <person name="Li Y."/>
            <person name="Yan Y."/>
            <person name="Huang M."/>
            <person name="Chen T."/>
        </authorList>
    </citation>
    <scope>NUCLEOTIDE SEQUENCE [LARGE SCALE GENOMIC DNA]</scope>
    <source>
        <strain evidence="1 2">1257</strain>
    </source>
</reference>
<evidence type="ECO:0000313" key="1">
    <source>
        <dbReference type="EMBL" id="AZL66742.1"/>
    </source>
</evidence>
<protein>
    <submittedName>
        <fullName evidence="1">Uncharacterized protein</fullName>
    </submittedName>
</protein>
<dbReference type="OrthoDB" id="2895461at2"/>
<name>A0A3Q8TXZ6_9PSED</name>
<dbReference type="EMBL" id="CP034338">
    <property type="protein sequence ID" value="AZL66742.1"/>
    <property type="molecule type" value="Genomic_DNA"/>
</dbReference>
<accession>A0A3Q8TXZ6</accession>
<dbReference type="Proteomes" id="UP000268230">
    <property type="component" value="Chromosome"/>
</dbReference>
<evidence type="ECO:0000313" key="2">
    <source>
        <dbReference type="Proteomes" id="UP000268230"/>
    </source>
</evidence>
<dbReference type="AlphaFoldDB" id="A0A3Q8TXZ6"/>
<dbReference type="KEGG" id="pory:EJA05_02870"/>